<proteinExistence type="predicted"/>
<protein>
    <submittedName>
        <fullName evidence="1">Uncharacterized protein</fullName>
    </submittedName>
</protein>
<gene>
    <name evidence="1" type="ORF">LLC_22240</name>
</gene>
<dbReference type="EMBL" id="AP024222">
    <property type="protein sequence ID" value="BCO06984.1"/>
    <property type="molecule type" value="Genomic_DNA"/>
</dbReference>
<evidence type="ECO:0000313" key="2">
    <source>
        <dbReference type="Proteomes" id="UP000595253"/>
    </source>
</evidence>
<dbReference type="Proteomes" id="UP000595253">
    <property type="component" value="Chromosome"/>
</dbReference>
<accession>A0AAD1NJ72</accession>
<dbReference type="AlphaFoldDB" id="A0AAD1NJ72"/>
<reference evidence="1 2" key="1">
    <citation type="submission" date="2020-12" db="EMBL/GenBank/DDBJ databases">
        <title>Complete genome sequence of lactococcus lactis subsp. cremoris strain EPSC and strain G3-2.</title>
        <authorList>
            <person name="Kita K."/>
            <person name="Ishikawa S."/>
        </authorList>
    </citation>
    <scope>NUCLEOTIDE SEQUENCE [LARGE SCALE GENOMIC DNA]</scope>
    <source>
        <strain evidence="1 2">EPSC</strain>
    </source>
</reference>
<sequence length="45" mass="5285">MARKKAEPIELNINEKVFLLLIQIVMKYIDKKTGNRQYVSVYGTK</sequence>
<evidence type="ECO:0000313" key="1">
    <source>
        <dbReference type="EMBL" id="BCO06984.1"/>
    </source>
</evidence>
<name>A0AAD1NJ72_LACLC</name>
<organism evidence="1 2">
    <name type="scientific">Lactococcus lactis subsp. cremoris</name>
    <name type="common">Streptococcus cremoris</name>
    <dbReference type="NCBI Taxonomy" id="1359"/>
    <lineage>
        <taxon>Bacteria</taxon>
        <taxon>Bacillati</taxon>
        <taxon>Bacillota</taxon>
        <taxon>Bacilli</taxon>
        <taxon>Lactobacillales</taxon>
        <taxon>Streptococcaceae</taxon>
        <taxon>Lactococcus</taxon>
    </lineage>
</organism>